<dbReference type="EMBL" id="CP010536">
    <property type="protein sequence ID" value="AJG20147.1"/>
    <property type="molecule type" value="Genomic_DNA"/>
</dbReference>
<dbReference type="AlphaFoldDB" id="A0A0C4Y4B9"/>
<keyword evidence="2" id="KW-1185">Reference proteome</keyword>
<gene>
    <name evidence="1" type="ORF">RR42_m2768</name>
</gene>
<sequence>MVGAGLGTAKGRLRDGNAFDVRFISETLVQERNALFILDLHC</sequence>
<dbReference type="STRING" id="68895.RR42_m2768"/>
<protein>
    <submittedName>
        <fullName evidence="1">Uncharacterized protein</fullName>
    </submittedName>
</protein>
<proteinExistence type="predicted"/>
<name>A0A0C4Y4B9_9BURK</name>
<dbReference type="KEGG" id="cbw:RR42_m2768"/>
<dbReference type="Proteomes" id="UP000031843">
    <property type="component" value="Chromosome main"/>
</dbReference>
<organism evidence="1 2">
    <name type="scientific">Cupriavidus basilensis</name>
    <dbReference type="NCBI Taxonomy" id="68895"/>
    <lineage>
        <taxon>Bacteria</taxon>
        <taxon>Pseudomonadati</taxon>
        <taxon>Pseudomonadota</taxon>
        <taxon>Betaproteobacteria</taxon>
        <taxon>Burkholderiales</taxon>
        <taxon>Burkholderiaceae</taxon>
        <taxon>Cupriavidus</taxon>
    </lineage>
</organism>
<evidence type="ECO:0000313" key="2">
    <source>
        <dbReference type="Proteomes" id="UP000031843"/>
    </source>
</evidence>
<evidence type="ECO:0000313" key="1">
    <source>
        <dbReference type="EMBL" id="AJG20147.1"/>
    </source>
</evidence>
<accession>A0A0C4Y4B9</accession>
<reference evidence="1 2" key="1">
    <citation type="journal article" date="2015" name="Genome Announc.">
        <title>Complete Genome Sequence of Cupriavidus basilensis 4G11, Isolated from the Oak Ridge Field Research Center Site.</title>
        <authorList>
            <person name="Ray J."/>
            <person name="Waters R.J."/>
            <person name="Skerker J.M."/>
            <person name="Kuehl J.V."/>
            <person name="Price M.N."/>
            <person name="Huang J."/>
            <person name="Chakraborty R."/>
            <person name="Arkin A.P."/>
            <person name="Deutschbauer A."/>
        </authorList>
    </citation>
    <scope>NUCLEOTIDE SEQUENCE [LARGE SCALE GENOMIC DNA]</scope>
    <source>
        <strain evidence="1">4G11</strain>
    </source>
</reference>